<evidence type="ECO:0000313" key="2">
    <source>
        <dbReference type="Proteomes" id="UP001203665"/>
    </source>
</evidence>
<dbReference type="EMBL" id="JAMQJY010000002">
    <property type="protein sequence ID" value="MCM2676656.1"/>
    <property type="molecule type" value="Genomic_DNA"/>
</dbReference>
<comment type="caution">
    <text evidence="1">The sequence shown here is derived from an EMBL/GenBank/DDBJ whole genome shotgun (WGS) entry which is preliminary data.</text>
</comment>
<proteinExistence type="predicted"/>
<keyword evidence="2" id="KW-1185">Reference proteome</keyword>
<name>A0ABT0XL70_9BACI</name>
<dbReference type="RefSeq" id="WP_251609535.1">
    <property type="nucleotide sequence ID" value="NZ_JAMQJY010000002.1"/>
</dbReference>
<sequence length="47" mass="5889">MNVHFIFFTIIIKKRTYSEAELRELAYHQQIVEEIETNRTKYFMHIR</sequence>
<gene>
    <name evidence="1" type="ORF">NDM98_15050</name>
</gene>
<organism evidence="1 2">
    <name type="scientific">Alkalicoccobacillus plakortidis</name>
    <dbReference type="NCBI Taxonomy" id="444060"/>
    <lineage>
        <taxon>Bacteria</taxon>
        <taxon>Bacillati</taxon>
        <taxon>Bacillota</taxon>
        <taxon>Bacilli</taxon>
        <taxon>Bacillales</taxon>
        <taxon>Bacillaceae</taxon>
        <taxon>Alkalicoccobacillus</taxon>
    </lineage>
</organism>
<dbReference type="Pfam" id="PF09501">
    <property type="entry name" value="Bac_small_YrzI"/>
    <property type="match status" value="1"/>
</dbReference>
<accession>A0ABT0XL70</accession>
<reference evidence="1" key="1">
    <citation type="submission" date="2022-06" db="EMBL/GenBank/DDBJ databases">
        <title>Alkalicoccobacillus porphyridii sp. nov., isolated from a marine red alga, Porphyridium purpureum and reclassification of Shouchella plakortidis and Shouchella gibsonii as Alkalicoccobacillus plakortidis comb. nov. and Alkalicoccobacillus gibsonii comb. nov.</title>
        <authorList>
            <person name="Kim K.H."/>
            <person name="Lee J.K."/>
            <person name="Han D.M."/>
            <person name="Baek J.H."/>
            <person name="Jeon C.O."/>
        </authorList>
    </citation>
    <scope>NUCLEOTIDE SEQUENCE</scope>
    <source>
        <strain evidence="1">DSM 19153</strain>
    </source>
</reference>
<dbReference type="InterPro" id="IPR012655">
    <property type="entry name" value="YrzI"/>
</dbReference>
<protein>
    <submittedName>
        <fullName evidence="1">YrzI family small protein</fullName>
    </submittedName>
</protein>
<evidence type="ECO:0000313" key="1">
    <source>
        <dbReference type="EMBL" id="MCM2676656.1"/>
    </source>
</evidence>
<dbReference type="Proteomes" id="UP001203665">
    <property type="component" value="Unassembled WGS sequence"/>
</dbReference>